<dbReference type="EMBL" id="WUMU01000001">
    <property type="protein sequence ID" value="MXN16371.1"/>
    <property type="molecule type" value="Genomic_DNA"/>
</dbReference>
<accession>A0A6L7FWZ2</accession>
<comment type="caution">
    <text evidence="1">The sequence shown here is derived from an EMBL/GenBank/DDBJ whole genome shotgun (WGS) entry which is preliminary data.</text>
</comment>
<proteinExistence type="predicted"/>
<sequence>MYWPKSTGIVHELDPSRADPGGDPLCGHHRLVALSAPLMLTALLRRHRPAKPPRPGLFPDIDLQVTFRRPDGVMITETVPVNGGNLLTDTATLARLALRDRRDRDCARILSVRLAHPAPTFPED</sequence>
<reference evidence="1 2" key="1">
    <citation type="submission" date="2019-12" db="EMBL/GenBank/DDBJ databases">
        <authorList>
            <person name="Li M."/>
        </authorList>
    </citation>
    <scope>NUCLEOTIDE SEQUENCE [LARGE SCALE GENOMIC DNA]</scope>
    <source>
        <strain evidence="1 2">GBMRC 2024</strain>
    </source>
</reference>
<keyword evidence="2" id="KW-1185">Reference proteome</keyword>
<evidence type="ECO:0000313" key="2">
    <source>
        <dbReference type="Proteomes" id="UP000477911"/>
    </source>
</evidence>
<dbReference type="AlphaFoldDB" id="A0A6L7FWZ2"/>
<organism evidence="1 2">
    <name type="scientific">Pseudooceanicola albus</name>
    <dbReference type="NCBI Taxonomy" id="2692189"/>
    <lineage>
        <taxon>Bacteria</taxon>
        <taxon>Pseudomonadati</taxon>
        <taxon>Pseudomonadota</taxon>
        <taxon>Alphaproteobacteria</taxon>
        <taxon>Rhodobacterales</taxon>
        <taxon>Paracoccaceae</taxon>
        <taxon>Pseudooceanicola</taxon>
    </lineage>
</organism>
<evidence type="ECO:0000313" key="1">
    <source>
        <dbReference type="EMBL" id="MXN16371.1"/>
    </source>
</evidence>
<gene>
    <name evidence="1" type="ORF">GR170_00875</name>
</gene>
<dbReference type="Proteomes" id="UP000477911">
    <property type="component" value="Unassembled WGS sequence"/>
</dbReference>
<dbReference type="RefSeq" id="WP_160890914.1">
    <property type="nucleotide sequence ID" value="NZ_WUMU01000001.1"/>
</dbReference>
<name>A0A6L7FWZ2_9RHOB</name>
<protein>
    <submittedName>
        <fullName evidence="1">Uncharacterized protein</fullName>
    </submittedName>
</protein>